<dbReference type="AlphaFoldDB" id="A0A640KKX8"/>
<name>A0A640KKX8_LEITA</name>
<accession>A0A640KKX8</accession>
<protein>
    <submittedName>
        <fullName evidence="1">Uncharacterized protein</fullName>
    </submittedName>
</protein>
<dbReference type="EMBL" id="BLBS01000039">
    <property type="protein sequence ID" value="GET89978.1"/>
    <property type="molecule type" value="Genomic_DNA"/>
</dbReference>
<evidence type="ECO:0000313" key="1">
    <source>
        <dbReference type="EMBL" id="GET89978.1"/>
    </source>
</evidence>
<gene>
    <name evidence="1" type="ORF">LtaPh_2806251</name>
</gene>
<keyword evidence="2" id="KW-1185">Reference proteome</keyword>
<sequence length="97" mass="11330">MLLLRQRAAGLHNRQLRPLIRGHPRRHCGLHSTYVVCPSLRLRRLLGLCKRRLLLRFPNVLAQSAGALLLRLAPQRLLRHLFFQAAKRREARDCKIL</sequence>
<evidence type="ECO:0000313" key="2">
    <source>
        <dbReference type="Proteomes" id="UP000419144"/>
    </source>
</evidence>
<comment type="caution">
    <text evidence="1">The sequence shown here is derived from an EMBL/GenBank/DDBJ whole genome shotgun (WGS) entry which is preliminary data.</text>
</comment>
<dbReference type="VEuPathDB" id="TriTrypDB:LtaPh_2806251"/>
<reference evidence="1" key="1">
    <citation type="submission" date="2019-11" db="EMBL/GenBank/DDBJ databases">
        <title>Leishmania tarentolae CDS.</title>
        <authorList>
            <person name="Goto Y."/>
            <person name="Yamagishi J."/>
        </authorList>
    </citation>
    <scope>NUCLEOTIDE SEQUENCE [LARGE SCALE GENOMIC DNA]</scope>
    <source>
        <strain evidence="1">Parrot Tar II</strain>
    </source>
</reference>
<organism evidence="1 2">
    <name type="scientific">Leishmania tarentolae</name>
    <name type="common">Sauroleishmania tarentolae</name>
    <dbReference type="NCBI Taxonomy" id="5689"/>
    <lineage>
        <taxon>Eukaryota</taxon>
        <taxon>Discoba</taxon>
        <taxon>Euglenozoa</taxon>
        <taxon>Kinetoplastea</taxon>
        <taxon>Metakinetoplastina</taxon>
        <taxon>Trypanosomatida</taxon>
        <taxon>Trypanosomatidae</taxon>
        <taxon>Leishmaniinae</taxon>
        <taxon>Leishmania</taxon>
        <taxon>lizard Leishmania</taxon>
    </lineage>
</organism>
<dbReference type="Proteomes" id="UP000419144">
    <property type="component" value="Unassembled WGS sequence"/>
</dbReference>
<proteinExistence type="predicted"/>